<protein>
    <submittedName>
        <fullName evidence="4">UDP-glucose 4-epimerase</fullName>
    </submittedName>
</protein>
<comment type="caution">
    <text evidence="4">The sequence shown here is derived from an EMBL/GenBank/DDBJ whole genome shotgun (WGS) entry which is preliminary data.</text>
</comment>
<dbReference type="Gene3D" id="3.40.50.720">
    <property type="entry name" value="NAD(P)-binding Rossmann-like Domain"/>
    <property type="match status" value="1"/>
</dbReference>
<dbReference type="RefSeq" id="WP_232058622.1">
    <property type="nucleotide sequence ID" value="NZ_LR699114.1"/>
</dbReference>
<dbReference type="SUPFAM" id="SSF51735">
    <property type="entry name" value="NAD(P)-binding Rossmann-fold domains"/>
    <property type="match status" value="1"/>
</dbReference>
<dbReference type="InterPro" id="IPR036291">
    <property type="entry name" value="NAD(P)-bd_dom_sf"/>
</dbReference>
<keyword evidence="5" id="KW-1185">Reference proteome</keyword>
<feature type="domain" description="NAD-dependent epimerase/dehydratase" evidence="3">
    <location>
        <begin position="8"/>
        <end position="244"/>
    </location>
</feature>
<proteinExistence type="inferred from homology"/>
<gene>
    <name evidence="4" type="ORF">C8D86_1078</name>
</gene>
<evidence type="ECO:0000256" key="1">
    <source>
        <dbReference type="ARBA" id="ARBA00005125"/>
    </source>
</evidence>
<evidence type="ECO:0000313" key="5">
    <source>
        <dbReference type="Proteomes" id="UP000254720"/>
    </source>
</evidence>
<reference evidence="4 5" key="1">
    <citation type="submission" date="2018-07" db="EMBL/GenBank/DDBJ databases">
        <title>Genomic Encyclopedia of Type Strains, Phase IV (KMG-IV): sequencing the most valuable type-strain genomes for metagenomic binning, comparative biology and taxonomic classification.</title>
        <authorList>
            <person name="Goeker M."/>
        </authorList>
    </citation>
    <scope>NUCLEOTIDE SEQUENCE [LARGE SCALE GENOMIC DNA]</scope>
    <source>
        <strain evidence="4 5">DSM 16500</strain>
    </source>
</reference>
<evidence type="ECO:0000256" key="2">
    <source>
        <dbReference type="ARBA" id="ARBA00007637"/>
    </source>
</evidence>
<dbReference type="InterPro" id="IPR001509">
    <property type="entry name" value="Epimerase_deHydtase"/>
</dbReference>
<name>A0A370GN22_9COXI</name>
<dbReference type="EMBL" id="QQAX01000007">
    <property type="protein sequence ID" value="RDI45132.1"/>
    <property type="molecule type" value="Genomic_DNA"/>
</dbReference>
<sequence>MSQRSVDVVTGGAGFIGSHLVDSLLMEGRRVRVIDNLISGLPRNLEHHRDDPNLELVIGDVADLDLMKNACQNAERIFHLAARADIVPSIQNPLEYYRSNVDGTFSALEAARLYGVKRFVYVACSSCYGFPEILPTPETAKISPLYPCALTKHLGEELALHWHKVYKLPVVSLRFFNVYGPRASTLGSYSAVFGVFLAQLLADTPLTIMGDGSQSRDFTYVSDAVDAILRAADSHIVGEVFNVGSGHDPCFGESVG</sequence>
<evidence type="ECO:0000313" key="4">
    <source>
        <dbReference type="EMBL" id="RDI45132.1"/>
    </source>
</evidence>
<organism evidence="4 5">
    <name type="scientific">Aquicella lusitana</name>
    <dbReference type="NCBI Taxonomy" id="254246"/>
    <lineage>
        <taxon>Bacteria</taxon>
        <taxon>Pseudomonadati</taxon>
        <taxon>Pseudomonadota</taxon>
        <taxon>Gammaproteobacteria</taxon>
        <taxon>Legionellales</taxon>
        <taxon>Coxiellaceae</taxon>
        <taxon>Aquicella</taxon>
    </lineage>
</organism>
<dbReference type="Proteomes" id="UP000254720">
    <property type="component" value="Unassembled WGS sequence"/>
</dbReference>
<accession>A0A370GN22</accession>
<dbReference type="Pfam" id="PF01370">
    <property type="entry name" value="Epimerase"/>
    <property type="match status" value="1"/>
</dbReference>
<comment type="pathway">
    <text evidence="1">Bacterial outer membrane biogenesis; LPS O-antigen biosynthesis.</text>
</comment>
<evidence type="ECO:0000259" key="3">
    <source>
        <dbReference type="Pfam" id="PF01370"/>
    </source>
</evidence>
<comment type="similarity">
    <text evidence="2">Belongs to the NAD(P)-dependent epimerase/dehydratase family.</text>
</comment>
<dbReference type="PANTHER" id="PTHR43000">
    <property type="entry name" value="DTDP-D-GLUCOSE 4,6-DEHYDRATASE-RELATED"/>
    <property type="match status" value="1"/>
</dbReference>
<dbReference type="AlphaFoldDB" id="A0A370GN22"/>